<evidence type="ECO:0000256" key="3">
    <source>
        <dbReference type="ARBA" id="ARBA00022729"/>
    </source>
</evidence>
<evidence type="ECO:0000256" key="6">
    <source>
        <dbReference type="SAM" id="Phobius"/>
    </source>
</evidence>
<feature type="compositionally biased region" description="Low complexity" evidence="5">
    <location>
        <begin position="142"/>
        <end position="165"/>
    </location>
</feature>
<keyword evidence="10" id="KW-1185">Reference proteome</keyword>
<proteinExistence type="predicted"/>
<keyword evidence="4" id="KW-0572">Peptidoglycan-anchor</keyword>
<evidence type="ECO:0000256" key="2">
    <source>
        <dbReference type="ARBA" id="ARBA00022525"/>
    </source>
</evidence>
<dbReference type="EMBL" id="BOQL01000052">
    <property type="protein sequence ID" value="GIM74678.1"/>
    <property type="molecule type" value="Genomic_DNA"/>
</dbReference>
<dbReference type="AlphaFoldDB" id="A0A919SPG3"/>
<keyword evidence="3 7" id="KW-0732">Signal</keyword>
<keyword evidence="6" id="KW-0472">Membrane</keyword>
<keyword evidence="6" id="KW-1133">Transmembrane helix</keyword>
<feature type="chain" id="PRO_5039415826" description="Gram-positive cocci surface proteins LPxTG domain-containing protein" evidence="7">
    <location>
        <begin position="29"/>
        <end position="310"/>
    </location>
</feature>
<feature type="region of interest" description="Disordered" evidence="5">
    <location>
        <begin position="126"/>
        <end position="181"/>
    </location>
</feature>
<organism evidence="9 10">
    <name type="scientific">Actinoplanes auranticolor</name>
    <dbReference type="NCBI Taxonomy" id="47988"/>
    <lineage>
        <taxon>Bacteria</taxon>
        <taxon>Bacillati</taxon>
        <taxon>Actinomycetota</taxon>
        <taxon>Actinomycetes</taxon>
        <taxon>Micromonosporales</taxon>
        <taxon>Micromonosporaceae</taxon>
        <taxon>Actinoplanes</taxon>
    </lineage>
</organism>
<feature type="transmembrane region" description="Helical" evidence="6">
    <location>
        <begin position="283"/>
        <end position="301"/>
    </location>
</feature>
<accession>A0A919SPG3</accession>
<keyword evidence="6" id="KW-0812">Transmembrane</keyword>
<evidence type="ECO:0000313" key="9">
    <source>
        <dbReference type="EMBL" id="GIM74678.1"/>
    </source>
</evidence>
<dbReference type="Pfam" id="PF00746">
    <property type="entry name" value="Gram_pos_anchor"/>
    <property type="match status" value="1"/>
</dbReference>
<dbReference type="InterPro" id="IPR006311">
    <property type="entry name" value="TAT_signal"/>
</dbReference>
<gene>
    <name evidence="9" type="ORF">Aau02nite_62150</name>
</gene>
<dbReference type="PROSITE" id="PS51318">
    <property type="entry name" value="TAT"/>
    <property type="match status" value="1"/>
</dbReference>
<reference evidence="9" key="1">
    <citation type="submission" date="2021-03" db="EMBL/GenBank/DDBJ databases">
        <title>Whole genome shotgun sequence of Actinoplanes auranticolor NBRC 12245.</title>
        <authorList>
            <person name="Komaki H."/>
            <person name="Tamura T."/>
        </authorList>
    </citation>
    <scope>NUCLEOTIDE SEQUENCE</scope>
    <source>
        <strain evidence="9">NBRC 12245</strain>
    </source>
</reference>
<keyword evidence="1" id="KW-0134">Cell wall</keyword>
<feature type="domain" description="Gram-positive cocci surface proteins LPxTG" evidence="8">
    <location>
        <begin position="267"/>
        <end position="305"/>
    </location>
</feature>
<name>A0A919SPG3_9ACTN</name>
<dbReference type="InterPro" id="IPR019931">
    <property type="entry name" value="LPXTG_anchor"/>
</dbReference>
<evidence type="ECO:0000313" key="10">
    <source>
        <dbReference type="Proteomes" id="UP000681340"/>
    </source>
</evidence>
<dbReference type="NCBIfam" id="TIGR01167">
    <property type="entry name" value="LPXTG_anchor"/>
    <property type="match status" value="1"/>
</dbReference>
<comment type="caution">
    <text evidence="9">The sequence shown here is derived from an EMBL/GenBank/DDBJ whole genome shotgun (WGS) entry which is preliminary data.</text>
</comment>
<feature type="signal peptide" evidence="7">
    <location>
        <begin position="1"/>
        <end position="28"/>
    </location>
</feature>
<evidence type="ECO:0000256" key="7">
    <source>
        <dbReference type="SAM" id="SignalP"/>
    </source>
</evidence>
<dbReference type="RefSeq" id="WP_212992114.1">
    <property type="nucleotide sequence ID" value="NZ_BAABEA010000002.1"/>
</dbReference>
<keyword evidence="2" id="KW-0964">Secreted</keyword>
<evidence type="ECO:0000259" key="8">
    <source>
        <dbReference type="Pfam" id="PF00746"/>
    </source>
</evidence>
<dbReference type="Proteomes" id="UP000681340">
    <property type="component" value="Unassembled WGS sequence"/>
</dbReference>
<sequence length="310" mass="32252">MNLKSPLRRTAVLAAGALIGLSGAFALAGPASAHHNVVKGESDCDQVTGEWVVDWKVQAIGNKPTYKWTEVTLTPAGTTINNPDLAVNGKELENAKELTGQQRVPGTESSSSLTVKAVWESGKASETGTVTFAGKCEKTPSEEPSTPTEEPSTPTEEPSTPTEEPSTPPVIPSDLPGEPEPILEADCDTITIGLDNPADGVEFTLKFETSKGETRTLVIKPGEKKTETFSATPGFKIDLTFSATVDGEKFSDTIPVEYEQPEDCDSSGAGGGLPLTGAAAGSIAGGAGALLAVGAGLFFMARRRNVKFTA</sequence>
<evidence type="ECO:0000256" key="5">
    <source>
        <dbReference type="SAM" id="MobiDB-lite"/>
    </source>
</evidence>
<protein>
    <recommendedName>
        <fullName evidence="8">Gram-positive cocci surface proteins LPxTG domain-containing protein</fullName>
    </recommendedName>
</protein>
<evidence type="ECO:0000256" key="1">
    <source>
        <dbReference type="ARBA" id="ARBA00022512"/>
    </source>
</evidence>
<evidence type="ECO:0000256" key="4">
    <source>
        <dbReference type="ARBA" id="ARBA00023088"/>
    </source>
</evidence>